<keyword evidence="2" id="KW-1185">Reference proteome</keyword>
<dbReference type="Gene3D" id="1.25.40.10">
    <property type="entry name" value="Tetratricopeptide repeat domain"/>
    <property type="match status" value="4"/>
</dbReference>
<dbReference type="PROSITE" id="PS51375">
    <property type="entry name" value="PPR"/>
    <property type="match status" value="1"/>
</dbReference>
<dbReference type="RefSeq" id="XP_022252433.1">
    <property type="nucleotide sequence ID" value="XM_022396725.1"/>
</dbReference>
<name>A0ABM1T977_LIMPO</name>
<feature type="non-terminal residue" evidence="3">
    <location>
        <position position="1222"/>
    </location>
</feature>
<sequence>MASLLRSRHVFNLVTRISGIRSINYRANFGDIKRCFYEYLVKSEACNPFWNTNRFLATLGRLQHETTTEEERLSPQARLHSLDKALYRLDLDVRKLGRIARKDVEDIFAEIKHIGTSSSTQSLLLIRCCGSLLPDELPEARTELVNEIWNKLIELDCQMDVSHYNALLKVYLENEYMFSPTDFLTTMENKGIQPNRVRNDMENAKNILEVMRNAQLEPGCDTYCALLCGYAEKGLIDEMKNIFQEAENNDVYLMDKDILDIVYTLAVNGHSMYVDEVLGKIRKLAGYNQDCINIILKLVNNKQEDVGYKLLKTMPRTSLPDGNLAPAGNFFIRQMVRCEVAPSKILDICKDMKKSGLNETSVLKATENTLVYQKTDHALQFIDELHKEEIPVRCHYFWPIFIALSRQKDENAIYSVLKKMIEYGCPANYETLTDYVLPSLNISDTNIVVEKMKELGMTVGSVINPLIYILLEKNETSQAAVSIEQYPVRLNAILLTKVLATSCKNTGDLESTLKILRHLTDNPERLADTVQNVDWCGQFLLDYLSVCKNSTDTLENVLSRMAEKDMKISHNTVDVILNRIKDGVNDNITTLLEQMATSSLQGAPDDIESTSFAHPREMNVEELENHLLELKSKGMNTRGVLRRLLLLHCRKKNVDRVQQIITELEEENFSFTPAMYAQIMELHITNKNLEEALKYKKIIDETDKTFAIDSHKILNLATLLIERNHYQEALEMIKNHYSNFGVKESKDFLQRNVWRLLTAVANTGNVDHTRELFHTVVTECAFTTPTNMVLGPLMKVHIDNDNLPAAVEEFKEIAKRYQQTPWKGELFRKLIHLEDTESLQKVMDLSSEVHGEMNTLYDLACCFIECGRVKQAKKILETPGLRARNRRLESFCERYLQQNMITELEDLVNITRDLFDIDRDQMYYYLLCGYAKVNDVKKALAVWTAMQDENVQPRAKTLRFLAEFLQKNGEEVPFVIPEPQSEESGSGKMNFMEYIKAEDVDKALEFKRSMEDRGEKLNLMMSTALIEALLRKDRLLEATNISQDLFRHQMFPKSQVLKFLLNRLARAGDVETIKNMRSVLPSSVLKLVSFDNFLANAYINSDRTKELLAELGQDLSESKNRFPSGGILGVMKKHPELENEIVELTEKYANQEQFFIPKNMLWVHYFLEEEYDKANQIFQKYRNDRREVVKPCKKCVERKELVFNLEKLKMMVFLKGGKLSKK</sequence>
<dbReference type="InterPro" id="IPR033490">
    <property type="entry name" value="LRP130"/>
</dbReference>
<dbReference type="Pfam" id="PF01535">
    <property type="entry name" value="PPR"/>
    <property type="match status" value="2"/>
</dbReference>
<reference evidence="3" key="1">
    <citation type="submission" date="2025-08" db="UniProtKB">
        <authorList>
            <consortium name="RefSeq"/>
        </authorList>
    </citation>
    <scope>IDENTIFICATION</scope>
    <source>
        <tissue evidence="3">Muscle</tissue>
    </source>
</reference>
<gene>
    <name evidence="3" type="primary">LOC106468383</name>
</gene>
<proteinExistence type="predicted"/>
<evidence type="ECO:0000256" key="1">
    <source>
        <dbReference type="PROSITE-ProRule" id="PRU00708"/>
    </source>
</evidence>
<protein>
    <submittedName>
        <fullName evidence="3">Leucine-rich PPR motif-containing protein, mitochondrial-like</fullName>
    </submittedName>
</protein>
<dbReference type="PANTHER" id="PTHR46669">
    <property type="entry name" value="LEUCINE-RICH PPR MOTIF-CONTAINING PROTEIN, MITOCHONDRIAL"/>
    <property type="match status" value="1"/>
</dbReference>
<dbReference type="Proteomes" id="UP000694941">
    <property type="component" value="Unplaced"/>
</dbReference>
<dbReference type="GeneID" id="106468383"/>
<evidence type="ECO:0000313" key="3">
    <source>
        <dbReference type="RefSeq" id="XP_022252433.1"/>
    </source>
</evidence>
<evidence type="ECO:0000313" key="2">
    <source>
        <dbReference type="Proteomes" id="UP000694941"/>
    </source>
</evidence>
<accession>A0ABM1T977</accession>
<organism evidence="2 3">
    <name type="scientific">Limulus polyphemus</name>
    <name type="common">Atlantic horseshoe crab</name>
    <dbReference type="NCBI Taxonomy" id="6850"/>
    <lineage>
        <taxon>Eukaryota</taxon>
        <taxon>Metazoa</taxon>
        <taxon>Ecdysozoa</taxon>
        <taxon>Arthropoda</taxon>
        <taxon>Chelicerata</taxon>
        <taxon>Merostomata</taxon>
        <taxon>Xiphosura</taxon>
        <taxon>Limulidae</taxon>
        <taxon>Limulus</taxon>
    </lineage>
</organism>
<dbReference type="PANTHER" id="PTHR46669:SF1">
    <property type="entry name" value="LEUCINE-RICH PPR MOTIF-CONTAINING PROTEIN, MITOCHONDRIAL"/>
    <property type="match status" value="1"/>
</dbReference>
<feature type="repeat" description="PPR" evidence="1">
    <location>
        <begin position="919"/>
        <end position="953"/>
    </location>
</feature>
<dbReference type="InterPro" id="IPR011990">
    <property type="entry name" value="TPR-like_helical_dom_sf"/>
</dbReference>
<dbReference type="NCBIfam" id="TIGR00756">
    <property type="entry name" value="PPR"/>
    <property type="match status" value="2"/>
</dbReference>
<dbReference type="InterPro" id="IPR002885">
    <property type="entry name" value="PPR_rpt"/>
</dbReference>